<accession>A0AAD8MUA7</accession>
<name>A0AAD8MUA7_9APIA</name>
<feature type="region of interest" description="Disordered" evidence="1">
    <location>
        <begin position="1"/>
        <end position="33"/>
    </location>
</feature>
<dbReference type="AlphaFoldDB" id="A0AAD8MUA7"/>
<proteinExistence type="predicted"/>
<feature type="compositionally biased region" description="Polar residues" evidence="1">
    <location>
        <begin position="1"/>
        <end position="12"/>
    </location>
</feature>
<reference evidence="2" key="2">
    <citation type="submission" date="2023-05" db="EMBL/GenBank/DDBJ databases">
        <authorList>
            <person name="Schelkunov M.I."/>
        </authorList>
    </citation>
    <scope>NUCLEOTIDE SEQUENCE</scope>
    <source>
        <strain evidence="2">Hsosn_3</strain>
        <tissue evidence="2">Leaf</tissue>
    </source>
</reference>
<comment type="caution">
    <text evidence="2">The sequence shown here is derived from an EMBL/GenBank/DDBJ whole genome shotgun (WGS) entry which is preliminary data.</text>
</comment>
<evidence type="ECO:0000313" key="3">
    <source>
        <dbReference type="Proteomes" id="UP001237642"/>
    </source>
</evidence>
<organism evidence="2 3">
    <name type="scientific">Heracleum sosnowskyi</name>
    <dbReference type="NCBI Taxonomy" id="360622"/>
    <lineage>
        <taxon>Eukaryota</taxon>
        <taxon>Viridiplantae</taxon>
        <taxon>Streptophyta</taxon>
        <taxon>Embryophyta</taxon>
        <taxon>Tracheophyta</taxon>
        <taxon>Spermatophyta</taxon>
        <taxon>Magnoliopsida</taxon>
        <taxon>eudicotyledons</taxon>
        <taxon>Gunneridae</taxon>
        <taxon>Pentapetalae</taxon>
        <taxon>asterids</taxon>
        <taxon>campanulids</taxon>
        <taxon>Apiales</taxon>
        <taxon>Apiaceae</taxon>
        <taxon>Apioideae</taxon>
        <taxon>apioid superclade</taxon>
        <taxon>Tordylieae</taxon>
        <taxon>Tordyliinae</taxon>
        <taxon>Heracleum</taxon>
    </lineage>
</organism>
<dbReference type="EMBL" id="JAUIZM010000005">
    <property type="protein sequence ID" value="KAK1384198.1"/>
    <property type="molecule type" value="Genomic_DNA"/>
</dbReference>
<gene>
    <name evidence="2" type="ORF">POM88_021933</name>
</gene>
<protein>
    <submittedName>
        <fullName evidence="2">Uncharacterized protein</fullName>
    </submittedName>
</protein>
<sequence>MNPVNTTFSLFPNSHKTHHNTKSSSSGSRIKKKKVKHDNALFLSNNAISRSVKGKLMPGFLVELLPDSDLFRMLTRANLHPFMTYPSKRVLPNLVAEFNANLTLNPGINGTVYITSVVSGIPCLIDKETFEKALNLHPTLTAFDPVDITKTFIFDRDDYRNYLSAFCGVEIPPNVYNNDRGIRSDHFTPIYQNLIQFIKEDFFPSIEKLVSFLEMKIMFKIATNRLDFNIPHMLMLKMYSSAKAGLNPYGLLLTKLFEHLKKFRSMIADLDSLKDDYAAMKTMVLIKRFVVSIHGSGVHKGLSYVAFTLRDDSRTPVFSKPAFTSEELYGKVFDLQDKVEMKICICRVHTTRKSSGMIIRIAEIVFLILKHVLNTVIQLEASNDKIVGRILNSMQALHGHAFIEDHPEHLVMALTEAFALVGPIKCYPSS</sequence>
<dbReference type="Proteomes" id="UP001237642">
    <property type="component" value="Unassembled WGS sequence"/>
</dbReference>
<reference evidence="2" key="1">
    <citation type="submission" date="2023-02" db="EMBL/GenBank/DDBJ databases">
        <title>Genome of toxic invasive species Heracleum sosnowskyi carries increased number of genes despite the absence of recent whole-genome duplications.</title>
        <authorList>
            <person name="Schelkunov M."/>
            <person name="Shtratnikova V."/>
            <person name="Makarenko M."/>
            <person name="Klepikova A."/>
            <person name="Omelchenko D."/>
            <person name="Novikova G."/>
            <person name="Obukhova E."/>
            <person name="Bogdanov V."/>
            <person name="Penin A."/>
            <person name="Logacheva M."/>
        </authorList>
    </citation>
    <scope>NUCLEOTIDE SEQUENCE</scope>
    <source>
        <strain evidence="2">Hsosn_3</strain>
        <tissue evidence="2">Leaf</tissue>
    </source>
</reference>
<evidence type="ECO:0000256" key="1">
    <source>
        <dbReference type="SAM" id="MobiDB-lite"/>
    </source>
</evidence>
<evidence type="ECO:0000313" key="2">
    <source>
        <dbReference type="EMBL" id="KAK1384198.1"/>
    </source>
</evidence>
<keyword evidence="3" id="KW-1185">Reference proteome</keyword>